<feature type="transmembrane region" description="Helical" evidence="11">
    <location>
        <begin position="53"/>
        <end position="77"/>
    </location>
</feature>
<keyword evidence="8 11" id="KW-1133">Transmembrane helix</keyword>
<evidence type="ECO:0000256" key="1">
    <source>
        <dbReference type="ARBA" id="ARBA00001970"/>
    </source>
</evidence>
<evidence type="ECO:0000259" key="12">
    <source>
        <dbReference type="PROSITE" id="PS50939"/>
    </source>
</evidence>
<evidence type="ECO:0000256" key="3">
    <source>
        <dbReference type="ARBA" id="ARBA00022448"/>
    </source>
</evidence>
<dbReference type="AlphaFoldDB" id="A0A9J6BX52"/>
<comment type="subcellular location">
    <subcellularLocation>
        <location evidence="2">Membrane</location>
        <topology evidence="2">Multi-pass membrane protein</topology>
    </subcellularLocation>
</comment>
<comment type="caution">
    <text evidence="13">The sequence shown here is derived from an EMBL/GenBank/DDBJ whole genome shotgun (WGS) entry which is preliminary data.</text>
</comment>
<feature type="transmembrane region" description="Helical" evidence="11">
    <location>
        <begin position="97"/>
        <end position="115"/>
    </location>
</feature>
<feature type="domain" description="Cytochrome b561" evidence="12">
    <location>
        <begin position="59"/>
        <end position="268"/>
    </location>
</feature>
<keyword evidence="14" id="KW-1185">Reference proteome</keyword>
<dbReference type="GO" id="GO:0046872">
    <property type="term" value="F:metal ion binding"/>
    <property type="evidence" value="ECO:0007669"/>
    <property type="project" value="UniProtKB-KW"/>
</dbReference>
<keyword evidence="9" id="KW-0408">Iron</keyword>
<evidence type="ECO:0000256" key="10">
    <source>
        <dbReference type="ARBA" id="ARBA00023136"/>
    </source>
</evidence>
<feature type="transmembrane region" description="Helical" evidence="11">
    <location>
        <begin position="247"/>
        <end position="267"/>
    </location>
</feature>
<dbReference type="InterPro" id="IPR043205">
    <property type="entry name" value="CYB561/CYBRD1-like"/>
</dbReference>
<dbReference type="Proteomes" id="UP001107558">
    <property type="component" value="Chromosome 3"/>
</dbReference>
<evidence type="ECO:0000256" key="9">
    <source>
        <dbReference type="ARBA" id="ARBA00023004"/>
    </source>
</evidence>
<organism evidence="13 14">
    <name type="scientific">Polypedilum vanderplanki</name>
    <name type="common">Sleeping chironomid midge</name>
    <dbReference type="NCBI Taxonomy" id="319348"/>
    <lineage>
        <taxon>Eukaryota</taxon>
        <taxon>Metazoa</taxon>
        <taxon>Ecdysozoa</taxon>
        <taxon>Arthropoda</taxon>
        <taxon>Hexapoda</taxon>
        <taxon>Insecta</taxon>
        <taxon>Pterygota</taxon>
        <taxon>Neoptera</taxon>
        <taxon>Endopterygota</taxon>
        <taxon>Diptera</taxon>
        <taxon>Nematocera</taxon>
        <taxon>Chironomoidea</taxon>
        <taxon>Chironomidae</taxon>
        <taxon>Chironominae</taxon>
        <taxon>Polypedilum</taxon>
        <taxon>Polypedilum</taxon>
    </lineage>
</organism>
<protein>
    <recommendedName>
        <fullName evidence="12">Cytochrome b561 domain-containing protein</fullName>
    </recommendedName>
</protein>
<accession>A0A9J6BX52</accession>
<dbReference type="PROSITE" id="PS50939">
    <property type="entry name" value="CYTOCHROME_B561"/>
    <property type="match status" value="1"/>
</dbReference>
<sequence length="284" mass="31722">MDNAVSPMPEAPLAMMEVEKTPISTPMHDPPPPEKRYDDEEKTTWECGSWCEYIFVVVVSSILLLAAIVMTVFWIIFYRQGYSLEEPIKEFNFHPTLMITGFITLTGFSLLLYRICRCCSSLLVNLCHTFFHAASIPCIVLAFLAVFDSKNATQPPTPHFYSLHSWLGLICMGLFVFQFILGFFGFFILLCCENATHKFRSTLVPIHASLGLANFMLAIGAAITGLTEKALHELGKDTYSGMIEEGIIINTIAIILIALGILVPFAIRRSNSPASFKVYVTETI</sequence>
<evidence type="ECO:0000256" key="4">
    <source>
        <dbReference type="ARBA" id="ARBA00022617"/>
    </source>
</evidence>
<evidence type="ECO:0000256" key="5">
    <source>
        <dbReference type="ARBA" id="ARBA00022692"/>
    </source>
</evidence>
<dbReference type="Gene3D" id="1.20.120.1770">
    <property type="match status" value="1"/>
</dbReference>
<reference evidence="13" key="1">
    <citation type="submission" date="2021-03" db="EMBL/GenBank/DDBJ databases">
        <title>Chromosome level genome of the anhydrobiotic midge Polypedilum vanderplanki.</title>
        <authorList>
            <person name="Yoshida Y."/>
            <person name="Kikawada T."/>
            <person name="Gusev O."/>
        </authorList>
    </citation>
    <scope>NUCLEOTIDE SEQUENCE</scope>
    <source>
        <strain evidence="13">NIAS01</strain>
        <tissue evidence="13">Whole body or cell culture</tissue>
    </source>
</reference>
<dbReference type="FunFam" id="1.20.120.1770:FF:000001">
    <property type="entry name" value="Cytochrome b reductase 1"/>
    <property type="match status" value="1"/>
</dbReference>
<dbReference type="SMART" id="SM00665">
    <property type="entry name" value="B561"/>
    <property type="match status" value="1"/>
</dbReference>
<dbReference type="Pfam" id="PF03188">
    <property type="entry name" value="Cytochrom_B561"/>
    <property type="match status" value="1"/>
</dbReference>
<feature type="transmembrane region" description="Helical" evidence="11">
    <location>
        <begin position="203"/>
        <end position="227"/>
    </location>
</feature>
<gene>
    <name evidence="13" type="ORF">PVAND_003836</name>
</gene>
<dbReference type="EMBL" id="JADBJN010000003">
    <property type="protein sequence ID" value="KAG5673822.1"/>
    <property type="molecule type" value="Genomic_DNA"/>
</dbReference>
<feature type="transmembrane region" description="Helical" evidence="11">
    <location>
        <begin position="122"/>
        <end position="146"/>
    </location>
</feature>
<dbReference type="OrthoDB" id="907479at2759"/>
<keyword evidence="7" id="KW-0249">Electron transport</keyword>
<comment type="cofactor">
    <cofactor evidence="1">
        <name>heme b</name>
        <dbReference type="ChEBI" id="CHEBI:60344"/>
    </cofactor>
</comment>
<evidence type="ECO:0000256" key="7">
    <source>
        <dbReference type="ARBA" id="ARBA00022982"/>
    </source>
</evidence>
<evidence type="ECO:0000256" key="6">
    <source>
        <dbReference type="ARBA" id="ARBA00022723"/>
    </source>
</evidence>
<evidence type="ECO:0000256" key="8">
    <source>
        <dbReference type="ARBA" id="ARBA00022989"/>
    </source>
</evidence>
<evidence type="ECO:0000256" key="2">
    <source>
        <dbReference type="ARBA" id="ARBA00004141"/>
    </source>
</evidence>
<dbReference type="InterPro" id="IPR006593">
    <property type="entry name" value="Cyt_b561/ferric_Rdtase_TM"/>
</dbReference>
<dbReference type="GO" id="GO:0016491">
    <property type="term" value="F:oxidoreductase activity"/>
    <property type="evidence" value="ECO:0007669"/>
    <property type="project" value="InterPro"/>
</dbReference>
<evidence type="ECO:0000313" key="13">
    <source>
        <dbReference type="EMBL" id="KAG5673822.1"/>
    </source>
</evidence>
<keyword evidence="5 11" id="KW-0812">Transmembrane</keyword>
<keyword evidence="4" id="KW-0349">Heme</keyword>
<name>A0A9J6BX52_POLVA</name>
<dbReference type="GO" id="GO:0016020">
    <property type="term" value="C:membrane"/>
    <property type="evidence" value="ECO:0007669"/>
    <property type="project" value="UniProtKB-SubCell"/>
</dbReference>
<proteinExistence type="predicted"/>
<keyword evidence="3" id="KW-0813">Transport</keyword>
<dbReference type="PANTHER" id="PTHR10106">
    <property type="entry name" value="CYTOCHROME B561-RELATED"/>
    <property type="match status" value="1"/>
</dbReference>
<feature type="transmembrane region" description="Helical" evidence="11">
    <location>
        <begin position="166"/>
        <end position="191"/>
    </location>
</feature>
<evidence type="ECO:0000313" key="14">
    <source>
        <dbReference type="Proteomes" id="UP001107558"/>
    </source>
</evidence>
<keyword evidence="10 11" id="KW-0472">Membrane</keyword>
<keyword evidence="6" id="KW-0479">Metal-binding</keyword>
<dbReference type="PANTHER" id="PTHR10106:SF24">
    <property type="entry name" value="NO EXTENDED MEMORY, ISOFORM A"/>
    <property type="match status" value="1"/>
</dbReference>
<evidence type="ECO:0000256" key="11">
    <source>
        <dbReference type="SAM" id="Phobius"/>
    </source>
</evidence>